<gene>
    <name evidence="1" type="ORF">GCM10022277_01780</name>
</gene>
<dbReference type="Proteomes" id="UP001501565">
    <property type="component" value="Unassembled WGS sequence"/>
</dbReference>
<dbReference type="SUPFAM" id="SSF53756">
    <property type="entry name" value="UDP-Glycosyltransferase/glycogen phosphorylase"/>
    <property type="match status" value="1"/>
</dbReference>
<sequence>MTMIEEKVIDKKKLTVITCRPIWPITGGDSLRIYKIIEYLEQFFDVTVVYGYHSGAIDTEDFPLVGVKLVHAPISIIGCMYRGILSLLMGRSFQTNFYHSKKFKKAAQAEVDASDYVLMHLIRTVDLVDVSKKEGVVYELTDAISMNYLRISWKDSFSSLKNIVFKWEGPKLLKAEINALTRGCNSSFISQVDRQFICDHSTTKSVYSRTFIYGNGVDFEMFPYGELSEEELTDKVNLLFIGNMFSAQNQSMVKEILYSILPKIKPGLVSEVLLVGKYPQSFRQSLGEHDKVVWTGIVDDFKEISINRYIGLCPMTFGAGVQNKVLNYFALGCPVVTTKSGIEGIEATEGVHYLGANTSQDFVNAIESLLSEEEAFLKYRREAFKLVRTLYSWEGQLSGYEMMFRKRKP</sequence>
<dbReference type="EMBL" id="BAABBN010000003">
    <property type="protein sequence ID" value="GAA3910814.1"/>
    <property type="molecule type" value="Genomic_DNA"/>
</dbReference>
<organism evidence="1 2">
    <name type="scientific">Litoribacillus peritrichatus</name>
    <dbReference type="NCBI Taxonomy" id="718191"/>
    <lineage>
        <taxon>Bacteria</taxon>
        <taxon>Pseudomonadati</taxon>
        <taxon>Pseudomonadota</taxon>
        <taxon>Gammaproteobacteria</taxon>
        <taxon>Oceanospirillales</taxon>
        <taxon>Oceanospirillaceae</taxon>
        <taxon>Litoribacillus</taxon>
    </lineage>
</organism>
<proteinExistence type="predicted"/>
<evidence type="ECO:0000313" key="2">
    <source>
        <dbReference type="Proteomes" id="UP001501565"/>
    </source>
</evidence>
<accession>A0ABP7LZK6</accession>
<keyword evidence="2" id="KW-1185">Reference proteome</keyword>
<evidence type="ECO:0000313" key="1">
    <source>
        <dbReference type="EMBL" id="GAA3910814.1"/>
    </source>
</evidence>
<reference evidence="2" key="1">
    <citation type="journal article" date="2019" name="Int. J. Syst. Evol. Microbiol.">
        <title>The Global Catalogue of Microorganisms (GCM) 10K type strain sequencing project: providing services to taxonomists for standard genome sequencing and annotation.</title>
        <authorList>
            <consortium name="The Broad Institute Genomics Platform"/>
            <consortium name="The Broad Institute Genome Sequencing Center for Infectious Disease"/>
            <person name="Wu L."/>
            <person name="Ma J."/>
        </authorList>
    </citation>
    <scope>NUCLEOTIDE SEQUENCE [LARGE SCALE GENOMIC DNA]</scope>
    <source>
        <strain evidence="2">JCM 17551</strain>
    </source>
</reference>
<dbReference type="Pfam" id="PF13692">
    <property type="entry name" value="Glyco_trans_1_4"/>
    <property type="match status" value="1"/>
</dbReference>
<dbReference type="Gene3D" id="3.40.50.2000">
    <property type="entry name" value="Glycogen Phosphorylase B"/>
    <property type="match status" value="1"/>
</dbReference>
<comment type="caution">
    <text evidence="1">The sequence shown here is derived from an EMBL/GenBank/DDBJ whole genome shotgun (WGS) entry which is preliminary data.</text>
</comment>
<protein>
    <submittedName>
        <fullName evidence="1">Glycosyltransferase family 4 protein</fullName>
    </submittedName>
</protein>
<name>A0ABP7LZK6_9GAMM</name>
<dbReference type="RefSeq" id="WP_344794503.1">
    <property type="nucleotide sequence ID" value="NZ_BAABBN010000003.1"/>
</dbReference>